<dbReference type="InterPro" id="IPR006638">
    <property type="entry name" value="Elp3/MiaA/NifB-like_rSAM"/>
</dbReference>
<dbReference type="InterPro" id="IPR005839">
    <property type="entry name" value="Methylthiotransferase"/>
</dbReference>
<comment type="function">
    <text evidence="2">Catalyzes the methylthiolation of N6-(dimethylallyl)adenosine (i(6)A), leading to the formation of 2-methylthio-N6-(dimethylallyl)adenosine (ms(2)i(6)A) at position 37 in tRNAs that read codons beginning with uridine.</text>
</comment>
<dbReference type="FunFam" id="3.40.50.12160:FF:000003">
    <property type="entry name" value="CDK5 regulatory subunit-associated protein 1"/>
    <property type="match status" value="1"/>
</dbReference>
<evidence type="ECO:0000256" key="7">
    <source>
        <dbReference type="ARBA" id="ARBA00023004"/>
    </source>
</evidence>
<proteinExistence type="predicted"/>
<dbReference type="InterPro" id="IPR002792">
    <property type="entry name" value="TRAM_dom"/>
</dbReference>
<dbReference type="NCBIfam" id="TIGR00089">
    <property type="entry name" value="MiaB/RimO family radical SAM methylthiotransferase"/>
    <property type="match status" value="1"/>
</dbReference>
<keyword evidence="8" id="KW-0411">Iron-sulfur</keyword>
<evidence type="ECO:0000256" key="5">
    <source>
        <dbReference type="ARBA" id="ARBA00022691"/>
    </source>
</evidence>
<protein>
    <recommendedName>
        <fullName evidence="10">tRNA-2-methylthio-N(6)-dimethylallyladenosine synthase</fullName>
        <ecNumber evidence="9">2.8.4.3</ecNumber>
    </recommendedName>
    <alternativeName>
        <fullName evidence="12">(Dimethylallyl)adenosine tRNA methylthiotransferase MiaB</fullName>
    </alternativeName>
    <alternativeName>
        <fullName evidence="11">tRNA-i(6)A37 methylthiotransferase</fullName>
    </alternativeName>
</protein>
<dbReference type="FunFam" id="3.80.30.20:FF:000001">
    <property type="entry name" value="tRNA-2-methylthio-N(6)-dimethylallyladenosine synthase 2"/>
    <property type="match status" value="1"/>
</dbReference>
<feature type="domain" description="Radical SAM core" evidence="15">
    <location>
        <begin position="140"/>
        <end position="373"/>
    </location>
</feature>
<name>A0A1F6MVP3_9BACT</name>
<evidence type="ECO:0000259" key="15">
    <source>
        <dbReference type="PROSITE" id="PS51918"/>
    </source>
</evidence>
<dbReference type="PROSITE" id="PS01278">
    <property type="entry name" value="MTTASE_RADICAL"/>
    <property type="match status" value="1"/>
</dbReference>
<dbReference type="Pfam" id="PF04055">
    <property type="entry name" value="Radical_SAM"/>
    <property type="match status" value="1"/>
</dbReference>
<gene>
    <name evidence="16" type="ORF">A3G00_01210</name>
</gene>
<keyword evidence="5" id="KW-0949">S-adenosyl-L-methionine</keyword>
<dbReference type="InterPro" id="IPR013848">
    <property type="entry name" value="Methylthiotransferase_N"/>
</dbReference>
<dbReference type="GO" id="GO:0005829">
    <property type="term" value="C:cytosol"/>
    <property type="evidence" value="ECO:0007669"/>
    <property type="project" value="TreeGrafter"/>
</dbReference>
<accession>A0A1F6MVP3</accession>
<dbReference type="PANTHER" id="PTHR43020:SF2">
    <property type="entry name" value="MITOCHONDRIAL TRNA METHYLTHIOTRANSFERASE CDK5RAP1"/>
    <property type="match status" value="1"/>
</dbReference>
<dbReference type="InterPro" id="IPR058240">
    <property type="entry name" value="rSAM_sf"/>
</dbReference>
<dbReference type="SFLD" id="SFLDG01082">
    <property type="entry name" value="B12-binding_domain_containing"/>
    <property type="match status" value="1"/>
</dbReference>
<evidence type="ECO:0000259" key="13">
    <source>
        <dbReference type="PROSITE" id="PS50926"/>
    </source>
</evidence>
<evidence type="ECO:0000313" key="16">
    <source>
        <dbReference type="EMBL" id="OGH75503.1"/>
    </source>
</evidence>
<dbReference type="InterPro" id="IPR038135">
    <property type="entry name" value="Methylthiotransferase_N_sf"/>
</dbReference>
<evidence type="ECO:0000256" key="6">
    <source>
        <dbReference type="ARBA" id="ARBA00022723"/>
    </source>
</evidence>
<dbReference type="PANTHER" id="PTHR43020">
    <property type="entry name" value="CDK5 REGULATORY SUBUNIT-ASSOCIATED PROTEIN 1"/>
    <property type="match status" value="1"/>
</dbReference>
<dbReference type="EC" id="2.8.4.3" evidence="9"/>
<dbReference type="Gene3D" id="3.40.50.12160">
    <property type="entry name" value="Methylthiotransferase, N-terminal domain"/>
    <property type="match status" value="1"/>
</dbReference>
<dbReference type="STRING" id="1798692.A3G00_01210"/>
<sequence length="435" mass="49351">MLSKYHITTLGCQMNKNDSERIGGLLSGTGMEVADSANEADVLLINTCSVRQSAEDRVFGVVKNWQELRQRRPELIVCVTGCLPGRDKDGKLRKKFPGVDLFFPIDELNLLPKRLLSLNRDLFADNFDDHGDYLNVNPLRVNNISASITIQTGCDNFCTYCAVPYARGRERNRVVRDILEEIKQAAASGIKEVVLLGQVVNNFKIINQGNPFGDGFTALLREVNQIDGVERLHWTAADPQYFNDEQIEALKLSKQINYLHLPVQSGDNEILRKMNRKYTRESYIGLIKKIRVARPDIAIGTDLIVGFCGETDEQFNNTLDLYRQCDFDIAYQAKYSERAGTVAAKTFKDDVPREIKKQRWQAVQDLMEETAYRKNQKYVGRIVMVLVDKCEKNICSGNSSEMKLTQFPGELDLIGQIVPVKIDWADTWVLRGKVV</sequence>
<feature type="domain" description="MTTase N-terminal" evidence="14">
    <location>
        <begin position="3"/>
        <end position="120"/>
    </location>
</feature>
<dbReference type="PROSITE" id="PS51449">
    <property type="entry name" value="MTTASE_N"/>
    <property type="match status" value="1"/>
</dbReference>
<reference evidence="16 17" key="1">
    <citation type="journal article" date="2016" name="Nat. Commun.">
        <title>Thousands of microbial genomes shed light on interconnected biogeochemical processes in an aquifer system.</title>
        <authorList>
            <person name="Anantharaman K."/>
            <person name="Brown C.T."/>
            <person name="Hug L.A."/>
            <person name="Sharon I."/>
            <person name="Castelle C.J."/>
            <person name="Probst A.J."/>
            <person name="Thomas B.C."/>
            <person name="Singh A."/>
            <person name="Wilkins M.J."/>
            <person name="Karaoz U."/>
            <person name="Brodie E.L."/>
            <person name="Williams K.H."/>
            <person name="Hubbard S.S."/>
            <person name="Banfield J.F."/>
        </authorList>
    </citation>
    <scope>NUCLEOTIDE SEQUENCE [LARGE SCALE GENOMIC DNA]</scope>
</reference>
<dbReference type="SMART" id="SM00729">
    <property type="entry name" value="Elp3"/>
    <property type="match status" value="1"/>
</dbReference>
<keyword evidence="4 16" id="KW-0808">Transferase</keyword>
<evidence type="ECO:0000256" key="9">
    <source>
        <dbReference type="ARBA" id="ARBA00033765"/>
    </source>
</evidence>
<dbReference type="InterPro" id="IPR020612">
    <property type="entry name" value="Methylthiotransferase_CS"/>
</dbReference>
<evidence type="ECO:0000256" key="1">
    <source>
        <dbReference type="ARBA" id="ARBA00001966"/>
    </source>
</evidence>
<evidence type="ECO:0000256" key="4">
    <source>
        <dbReference type="ARBA" id="ARBA00022679"/>
    </source>
</evidence>
<keyword evidence="7" id="KW-0408">Iron</keyword>
<evidence type="ECO:0000256" key="10">
    <source>
        <dbReference type="ARBA" id="ARBA00068570"/>
    </source>
</evidence>
<dbReference type="PROSITE" id="PS50926">
    <property type="entry name" value="TRAM"/>
    <property type="match status" value="1"/>
</dbReference>
<evidence type="ECO:0000313" key="17">
    <source>
        <dbReference type="Proteomes" id="UP000178347"/>
    </source>
</evidence>
<dbReference type="GO" id="GO:0035597">
    <property type="term" value="F:tRNA-2-methylthio-N(6)-dimethylallyladenosine(37) synthase activity"/>
    <property type="evidence" value="ECO:0007669"/>
    <property type="project" value="UniProtKB-EC"/>
</dbReference>
<dbReference type="GO" id="GO:0051539">
    <property type="term" value="F:4 iron, 4 sulfur cluster binding"/>
    <property type="evidence" value="ECO:0007669"/>
    <property type="project" value="UniProtKB-KW"/>
</dbReference>
<dbReference type="PROSITE" id="PS51918">
    <property type="entry name" value="RADICAL_SAM"/>
    <property type="match status" value="1"/>
</dbReference>
<dbReference type="SUPFAM" id="SSF102114">
    <property type="entry name" value="Radical SAM enzymes"/>
    <property type="match status" value="1"/>
</dbReference>
<dbReference type="InterPro" id="IPR007197">
    <property type="entry name" value="rSAM"/>
</dbReference>
<dbReference type="GO" id="GO:0046872">
    <property type="term" value="F:metal ion binding"/>
    <property type="evidence" value="ECO:0007669"/>
    <property type="project" value="UniProtKB-KW"/>
</dbReference>
<keyword evidence="3" id="KW-0004">4Fe-4S</keyword>
<evidence type="ECO:0000256" key="3">
    <source>
        <dbReference type="ARBA" id="ARBA00022485"/>
    </source>
</evidence>
<evidence type="ECO:0000259" key="14">
    <source>
        <dbReference type="PROSITE" id="PS51449"/>
    </source>
</evidence>
<feature type="domain" description="TRAM" evidence="13">
    <location>
        <begin position="376"/>
        <end position="435"/>
    </location>
</feature>
<dbReference type="AlphaFoldDB" id="A0A1F6MVP3"/>
<dbReference type="Pfam" id="PF01938">
    <property type="entry name" value="TRAM"/>
    <property type="match status" value="1"/>
</dbReference>
<comment type="caution">
    <text evidence="16">The sequence shown here is derived from an EMBL/GenBank/DDBJ whole genome shotgun (WGS) entry which is preliminary data.</text>
</comment>
<dbReference type="SFLD" id="SFLDS00029">
    <property type="entry name" value="Radical_SAM"/>
    <property type="match status" value="1"/>
</dbReference>
<dbReference type="CDD" id="cd01335">
    <property type="entry name" value="Radical_SAM"/>
    <property type="match status" value="1"/>
</dbReference>
<evidence type="ECO:0000256" key="11">
    <source>
        <dbReference type="ARBA" id="ARBA00080698"/>
    </source>
</evidence>
<dbReference type="InterPro" id="IPR023404">
    <property type="entry name" value="rSAM_horseshoe"/>
</dbReference>
<comment type="cofactor">
    <cofactor evidence="1">
        <name>[4Fe-4S] cluster</name>
        <dbReference type="ChEBI" id="CHEBI:49883"/>
    </cofactor>
</comment>
<dbReference type="Pfam" id="PF00919">
    <property type="entry name" value="UPF0004"/>
    <property type="match status" value="1"/>
</dbReference>
<dbReference type="Gene3D" id="3.80.30.20">
    <property type="entry name" value="tm_1862 like domain"/>
    <property type="match status" value="1"/>
</dbReference>
<dbReference type="NCBIfam" id="TIGR01574">
    <property type="entry name" value="miaB-methiolase"/>
    <property type="match status" value="1"/>
</dbReference>
<dbReference type="SFLD" id="SFLDG01061">
    <property type="entry name" value="methylthiotransferase"/>
    <property type="match status" value="1"/>
</dbReference>
<organism evidence="16 17">
    <name type="scientific">Candidatus Magasanikbacteria bacterium RIFCSPLOWO2_12_FULL_43_12</name>
    <dbReference type="NCBI Taxonomy" id="1798692"/>
    <lineage>
        <taxon>Bacteria</taxon>
        <taxon>Candidatus Magasanikiibacteriota</taxon>
    </lineage>
</organism>
<keyword evidence="6" id="KW-0479">Metal-binding</keyword>
<dbReference type="EMBL" id="MFQN01000009">
    <property type="protein sequence ID" value="OGH75503.1"/>
    <property type="molecule type" value="Genomic_DNA"/>
</dbReference>
<evidence type="ECO:0000256" key="2">
    <source>
        <dbReference type="ARBA" id="ARBA00003234"/>
    </source>
</evidence>
<dbReference type="Proteomes" id="UP000178347">
    <property type="component" value="Unassembled WGS sequence"/>
</dbReference>
<evidence type="ECO:0000256" key="12">
    <source>
        <dbReference type="ARBA" id="ARBA00081141"/>
    </source>
</evidence>
<evidence type="ECO:0000256" key="8">
    <source>
        <dbReference type="ARBA" id="ARBA00023014"/>
    </source>
</evidence>